<dbReference type="InterPro" id="IPR020025">
    <property type="entry name" value="PseB"/>
</dbReference>
<evidence type="ECO:0000259" key="2">
    <source>
        <dbReference type="Pfam" id="PF02719"/>
    </source>
</evidence>
<dbReference type="NCBIfam" id="TIGR03589">
    <property type="entry name" value="PseB"/>
    <property type="match status" value="1"/>
</dbReference>
<dbReference type="Proteomes" id="UP000189310">
    <property type="component" value="Unassembled WGS sequence"/>
</dbReference>
<name>A0ABX3IPN8_9PSED</name>
<dbReference type="PANTHER" id="PTHR43318:SF2">
    <property type="entry name" value="UDP-N-ACETYLGLUCOSAMINE 4,6-DEHYDRATASE (INVERTING)"/>
    <property type="match status" value="1"/>
</dbReference>
<proteinExistence type="inferred from homology"/>
<dbReference type="RefSeq" id="WP_077172397.1">
    <property type="nucleotide sequence ID" value="NZ_MTLN01000008.1"/>
</dbReference>
<feature type="domain" description="Polysaccharide biosynthesis protein CapD-like" evidence="2">
    <location>
        <begin position="7"/>
        <end position="279"/>
    </location>
</feature>
<dbReference type="InterPro" id="IPR051203">
    <property type="entry name" value="Polysaccharide_Synthase-Rel"/>
</dbReference>
<dbReference type="CDD" id="cd05237">
    <property type="entry name" value="UDP_invert_4-6DH_SDR_e"/>
    <property type="match status" value="1"/>
</dbReference>
<comment type="caution">
    <text evidence="3">The sequence shown here is derived from an EMBL/GenBank/DDBJ whole genome shotgun (WGS) entry which is preliminary data.</text>
</comment>
<dbReference type="Pfam" id="PF02719">
    <property type="entry name" value="Polysacc_synt_2"/>
    <property type="match status" value="1"/>
</dbReference>
<dbReference type="SUPFAM" id="SSF51735">
    <property type="entry name" value="NAD(P)-binding Rossmann-fold domains"/>
    <property type="match status" value="1"/>
</dbReference>
<dbReference type="PANTHER" id="PTHR43318">
    <property type="entry name" value="UDP-N-ACETYLGLUCOSAMINE 4,6-DEHYDRATASE"/>
    <property type="match status" value="1"/>
</dbReference>
<gene>
    <name evidence="3" type="ORF">BVL52_15510</name>
</gene>
<dbReference type="Gene3D" id="3.40.50.720">
    <property type="entry name" value="NAD(P)-binding Rossmann-like Domain"/>
    <property type="match status" value="1"/>
</dbReference>
<dbReference type="EMBL" id="MTLN01000008">
    <property type="protein sequence ID" value="ONN69685.1"/>
    <property type="molecule type" value="Genomic_DNA"/>
</dbReference>
<accession>A0ABX3IPN8</accession>
<comment type="similarity">
    <text evidence="1">Belongs to the polysaccharide synthase family.</text>
</comment>
<evidence type="ECO:0000313" key="4">
    <source>
        <dbReference type="Proteomes" id="UP000189310"/>
    </source>
</evidence>
<dbReference type="InterPro" id="IPR036291">
    <property type="entry name" value="NAD(P)-bd_dom_sf"/>
</dbReference>
<evidence type="ECO:0000313" key="3">
    <source>
        <dbReference type="EMBL" id="ONN69685.1"/>
    </source>
</evidence>
<protein>
    <submittedName>
        <fullName evidence="3">UDP-N-acetylglucosamine 4,6-dehydratase (Inverting)</fullName>
    </submittedName>
</protein>
<keyword evidence="4" id="KW-1185">Reference proteome</keyword>
<reference evidence="3 4" key="1">
    <citation type="submission" date="2017-01" db="EMBL/GenBank/DDBJ databases">
        <title>Pseudomonas psychrotolerans genome sequencing and assembly.</title>
        <authorList>
            <person name="Vyas B."/>
            <person name="Mayilraj S."/>
        </authorList>
    </citation>
    <scope>NUCLEOTIDE SEQUENCE [LARGE SCALE GENOMIC DNA]</scope>
    <source>
        <strain evidence="3 4">SDS18</strain>
    </source>
</reference>
<dbReference type="InterPro" id="IPR003869">
    <property type="entry name" value="Polysac_CapD-like"/>
</dbReference>
<evidence type="ECO:0000256" key="1">
    <source>
        <dbReference type="ARBA" id="ARBA00007430"/>
    </source>
</evidence>
<organism evidence="3 4">
    <name type="scientific">Pseudomonas oryzihabitans</name>
    <dbReference type="NCBI Taxonomy" id="47885"/>
    <lineage>
        <taxon>Bacteria</taxon>
        <taxon>Pseudomonadati</taxon>
        <taxon>Pseudomonadota</taxon>
        <taxon>Gammaproteobacteria</taxon>
        <taxon>Pseudomonadales</taxon>
        <taxon>Pseudomonadaceae</taxon>
        <taxon>Pseudomonas</taxon>
    </lineage>
</organism>
<sequence length="331" mass="36599">MFDGLSIFISGGTGSFGRAFVKRLLSDYQPKRVVVFSRDELKQYEMSQEFDAPCMRYFLGDVRDEQRLQQAMRGIDLVIHAAALKQVPAAEYNPTECIRTNVNGAENIIAAALQNGVKKVIALSTDKAASPINLYGATKLLSDKLFVAANNIAGSRDTSFAVVRYGNVVGSRGSVLPLFRKLIAKGAEDLPITDARMTRFWITLDEGVDFVMRSFERMQGGELFVPKIPSARIVDLATALAPDLPQRQVGIRPGEKLHEMMISRDDSPHTLEFAHHYVIAPALSFNQPCDYSLDGLGEQGHPVEPGFEYLSDSNPDYLDVAALRQLVERCP</sequence>